<keyword evidence="2" id="KW-1185">Reference proteome</keyword>
<evidence type="ECO:0000313" key="2">
    <source>
        <dbReference type="Proteomes" id="UP000199673"/>
    </source>
</evidence>
<evidence type="ECO:0000313" key="1">
    <source>
        <dbReference type="EMBL" id="SFU19063.1"/>
    </source>
</evidence>
<sequence length="110" mass="12300">MFNREATPKNDKIMKSISKMLPALGLVFGATLAMAMNVPPMVTEKTATKVWTPDSHPDYAMTNGYREITDEEILVDYRCDASSQECEVEFVNDNPFGTIENLEEGTYVAL</sequence>
<dbReference type="EMBL" id="FPBF01000010">
    <property type="protein sequence ID" value="SFU19063.1"/>
    <property type="molecule type" value="Genomic_DNA"/>
</dbReference>
<gene>
    <name evidence="1" type="ORF">SAMN04489724_0088</name>
</gene>
<dbReference type="Proteomes" id="UP000199673">
    <property type="component" value="Unassembled WGS sequence"/>
</dbReference>
<protein>
    <submittedName>
        <fullName evidence="1">Uncharacterized protein</fullName>
    </submittedName>
</protein>
<reference evidence="2" key="1">
    <citation type="submission" date="2016-10" db="EMBL/GenBank/DDBJ databases">
        <authorList>
            <person name="Varghese N."/>
            <person name="Submissions S."/>
        </authorList>
    </citation>
    <scope>NUCLEOTIDE SEQUENCE [LARGE SCALE GENOMIC DNA]</scope>
    <source>
        <strain evidence="2">DSM 23445</strain>
    </source>
</reference>
<proteinExistence type="predicted"/>
<accession>A0A1I7E5H0</accession>
<organism evidence="1 2">
    <name type="scientific">Algoriphagus locisalis</name>
    <dbReference type="NCBI Taxonomy" id="305507"/>
    <lineage>
        <taxon>Bacteria</taxon>
        <taxon>Pseudomonadati</taxon>
        <taxon>Bacteroidota</taxon>
        <taxon>Cytophagia</taxon>
        <taxon>Cytophagales</taxon>
        <taxon>Cyclobacteriaceae</taxon>
        <taxon>Algoriphagus</taxon>
    </lineage>
</organism>
<name>A0A1I7E5H0_9BACT</name>
<dbReference type="AlphaFoldDB" id="A0A1I7E5H0"/>